<dbReference type="EMBL" id="JBEHCU010012058">
    <property type="protein sequence ID" value="KAL1375934.1"/>
    <property type="molecule type" value="Genomic_DNA"/>
</dbReference>
<feature type="non-terminal residue" evidence="1">
    <location>
        <position position="12"/>
    </location>
</feature>
<proteinExistence type="predicted"/>
<sequence length="12" mass="1443">MAAVMAYDRQMR</sequence>
<gene>
    <name evidence="1" type="ORF">pipiens_000667</name>
</gene>
<keyword evidence="2" id="KW-1185">Reference proteome</keyword>
<evidence type="ECO:0000313" key="1">
    <source>
        <dbReference type="EMBL" id="KAL1375934.1"/>
    </source>
</evidence>
<organism evidence="1 2">
    <name type="scientific">Culex pipiens pipiens</name>
    <name type="common">Northern house mosquito</name>
    <dbReference type="NCBI Taxonomy" id="38569"/>
    <lineage>
        <taxon>Eukaryota</taxon>
        <taxon>Metazoa</taxon>
        <taxon>Ecdysozoa</taxon>
        <taxon>Arthropoda</taxon>
        <taxon>Hexapoda</taxon>
        <taxon>Insecta</taxon>
        <taxon>Pterygota</taxon>
        <taxon>Neoptera</taxon>
        <taxon>Endopterygota</taxon>
        <taxon>Diptera</taxon>
        <taxon>Nematocera</taxon>
        <taxon>Culicoidea</taxon>
        <taxon>Culicidae</taxon>
        <taxon>Culicinae</taxon>
        <taxon>Culicini</taxon>
        <taxon>Culex</taxon>
        <taxon>Culex</taxon>
    </lineage>
</organism>
<name>A0ABD1CHS1_CULPP</name>
<comment type="caution">
    <text evidence="1">The sequence shown here is derived from an EMBL/GenBank/DDBJ whole genome shotgun (WGS) entry which is preliminary data.</text>
</comment>
<accession>A0ABD1CHS1</accession>
<reference evidence="1 2" key="1">
    <citation type="submission" date="2024-05" db="EMBL/GenBank/DDBJ databases">
        <title>Culex pipiens pipiens assembly and annotation.</title>
        <authorList>
            <person name="Alout H."/>
            <person name="Durand T."/>
        </authorList>
    </citation>
    <scope>NUCLEOTIDE SEQUENCE [LARGE SCALE GENOMIC DNA]</scope>
    <source>
        <strain evidence="1">HA-2024</strain>
        <tissue evidence="1">Whole body</tissue>
    </source>
</reference>
<dbReference type="Proteomes" id="UP001562425">
    <property type="component" value="Unassembled WGS sequence"/>
</dbReference>
<protein>
    <submittedName>
        <fullName evidence="1">Uncharacterized protein</fullName>
    </submittedName>
</protein>
<evidence type="ECO:0000313" key="2">
    <source>
        <dbReference type="Proteomes" id="UP001562425"/>
    </source>
</evidence>